<reference evidence="1 2" key="1">
    <citation type="submission" date="2019-12" db="EMBL/GenBank/DDBJ databases">
        <title>Novel species isolated from a subtropical stream in China.</title>
        <authorList>
            <person name="Lu H."/>
        </authorList>
    </citation>
    <scope>NUCLEOTIDE SEQUENCE [LARGE SCALE GENOMIC DNA]</scope>
    <source>
        <strain evidence="1 2">FT107W</strain>
    </source>
</reference>
<gene>
    <name evidence="1" type="ORF">GTP81_15135</name>
</gene>
<dbReference type="RefSeq" id="WP_161090671.1">
    <property type="nucleotide sequence ID" value="NZ_WWCV01000025.1"/>
</dbReference>
<accession>A0A845HL00</accession>
<dbReference type="Pfam" id="PF12686">
    <property type="entry name" value="DUF3800"/>
    <property type="match status" value="1"/>
</dbReference>
<evidence type="ECO:0000313" key="1">
    <source>
        <dbReference type="EMBL" id="MYN18093.1"/>
    </source>
</evidence>
<proteinExistence type="predicted"/>
<keyword evidence="2" id="KW-1185">Reference proteome</keyword>
<name>A0A845HL00_9BURK</name>
<protein>
    <submittedName>
        <fullName evidence="1">DUF3800 domain-containing protein</fullName>
    </submittedName>
</protein>
<comment type="caution">
    <text evidence="1">The sequence shown here is derived from an EMBL/GenBank/DDBJ whole genome shotgun (WGS) entry which is preliminary data.</text>
</comment>
<evidence type="ECO:0000313" key="2">
    <source>
        <dbReference type="Proteomes" id="UP000484875"/>
    </source>
</evidence>
<dbReference type="InterPro" id="IPR024524">
    <property type="entry name" value="DUF3800"/>
</dbReference>
<dbReference type="AlphaFoldDB" id="A0A845HL00"/>
<dbReference type="EMBL" id="WWCV01000025">
    <property type="protein sequence ID" value="MYN18093.1"/>
    <property type="molecule type" value="Genomic_DNA"/>
</dbReference>
<dbReference type="Proteomes" id="UP000484875">
    <property type="component" value="Unassembled WGS sequence"/>
</dbReference>
<sequence>MLIYIDESGDLGWKFDRPYGHGGSSRFLTIAAMLLPDALDHLPARRIKHLYREGHWNIAHEKKWVEMPTVSRLTFARNAVKLRESCDQISYKAIVVKKQNVSGAFCSDSNKLYNYMLRLLLLDEMMKHRHVTLIPDPRSIKVENGSRLHHYLDMMLYEAGADTKLESVSRDSKSCLNLQFVDMLAGMVEIHHEFKKSTCWEILAPHIQVKHLFF</sequence>
<organism evidence="1 2">
    <name type="scientific">Duganella vulcania</name>
    <dbReference type="NCBI Taxonomy" id="2692166"/>
    <lineage>
        <taxon>Bacteria</taxon>
        <taxon>Pseudomonadati</taxon>
        <taxon>Pseudomonadota</taxon>
        <taxon>Betaproteobacteria</taxon>
        <taxon>Burkholderiales</taxon>
        <taxon>Oxalobacteraceae</taxon>
        <taxon>Telluria group</taxon>
        <taxon>Duganella</taxon>
    </lineage>
</organism>